<dbReference type="InterPro" id="IPR050763">
    <property type="entry name" value="ABC_transporter_ATP-binding"/>
</dbReference>
<evidence type="ECO:0000259" key="5">
    <source>
        <dbReference type="PROSITE" id="PS50893"/>
    </source>
</evidence>
<dbReference type="InterPro" id="IPR027417">
    <property type="entry name" value="P-loop_NTPase"/>
</dbReference>
<dbReference type="SMART" id="SM00382">
    <property type="entry name" value="AAA"/>
    <property type="match status" value="1"/>
</dbReference>
<dbReference type="EMBL" id="JADINF010000076">
    <property type="protein sequence ID" value="MBO8424006.1"/>
    <property type="molecule type" value="Genomic_DNA"/>
</dbReference>
<gene>
    <name evidence="6" type="ORF">IAB16_03200</name>
</gene>
<keyword evidence="3" id="KW-0547">Nucleotide-binding</keyword>
<dbReference type="InterPro" id="IPR003593">
    <property type="entry name" value="AAA+_ATPase"/>
</dbReference>
<dbReference type="PANTHER" id="PTHR42711:SF5">
    <property type="entry name" value="ABC TRANSPORTER ATP-BINDING PROTEIN NATA"/>
    <property type="match status" value="1"/>
</dbReference>
<sequence length="305" mass="33940">MQNIIEISELKKSFGTVRAVDDITFSVEEGSLFAFLGLNGAGKTTTINIICTILKKDSGKVNVAGFDLDVAPEKVRENIGVVLQKAVLDDSLSVYDNLCVRASFYGIYGNKRKYRIDELSKILSLDEIIKRPYGKLSGGQRRRVDVARGLIHSPRILILDEPTTGLDPQTRKAVWNVIENLRKDLGMTVFLTTHYMEEASSADDVVILDAGKIAARGTPNELKEAYSYDLLTVYSPKNDVLDKAFSDLKFLYENGAYRVNVLNGEHAKRILSEYGAYIPDFELRKGDMDDVFLNVTGKKLVGGEQ</sequence>
<dbReference type="GO" id="GO:0005524">
    <property type="term" value="F:ATP binding"/>
    <property type="evidence" value="ECO:0007669"/>
    <property type="project" value="UniProtKB-KW"/>
</dbReference>
<comment type="caution">
    <text evidence="6">The sequence shown here is derived from an EMBL/GenBank/DDBJ whole genome shotgun (WGS) entry which is preliminary data.</text>
</comment>
<dbReference type="InterPro" id="IPR003439">
    <property type="entry name" value="ABC_transporter-like_ATP-bd"/>
</dbReference>
<dbReference type="GO" id="GO:0016887">
    <property type="term" value="F:ATP hydrolysis activity"/>
    <property type="evidence" value="ECO:0007669"/>
    <property type="project" value="InterPro"/>
</dbReference>
<evidence type="ECO:0000313" key="6">
    <source>
        <dbReference type="EMBL" id="MBO8424006.1"/>
    </source>
</evidence>
<accession>A0A940DG02</accession>
<dbReference type="AlphaFoldDB" id="A0A940DG02"/>
<name>A0A940DG02_9FIRM</name>
<evidence type="ECO:0000256" key="4">
    <source>
        <dbReference type="ARBA" id="ARBA00022840"/>
    </source>
</evidence>
<dbReference type="PANTHER" id="PTHR42711">
    <property type="entry name" value="ABC TRANSPORTER ATP-BINDING PROTEIN"/>
    <property type="match status" value="1"/>
</dbReference>
<keyword evidence="2" id="KW-0813">Transport</keyword>
<reference evidence="6" key="2">
    <citation type="journal article" date="2021" name="PeerJ">
        <title>Extensive microbial diversity within the chicken gut microbiome revealed by metagenomics and culture.</title>
        <authorList>
            <person name="Gilroy R."/>
            <person name="Ravi A."/>
            <person name="Getino M."/>
            <person name="Pursley I."/>
            <person name="Horton D.L."/>
            <person name="Alikhan N.F."/>
            <person name="Baker D."/>
            <person name="Gharbi K."/>
            <person name="Hall N."/>
            <person name="Watson M."/>
            <person name="Adriaenssens E.M."/>
            <person name="Foster-Nyarko E."/>
            <person name="Jarju S."/>
            <person name="Secka A."/>
            <person name="Antonio M."/>
            <person name="Oren A."/>
            <person name="Chaudhuri R.R."/>
            <person name="La Ragione R."/>
            <person name="Hildebrand F."/>
            <person name="Pallen M.J."/>
        </authorList>
    </citation>
    <scope>NUCLEOTIDE SEQUENCE</scope>
    <source>
        <strain evidence="6">517</strain>
    </source>
</reference>
<evidence type="ECO:0000256" key="1">
    <source>
        <dbReference type="ARBA" id="ARBA00005417"/>
    </source>
</evidence>
<dbReference type="Gene3D" id="3.40.50.300">
    <property type="entry name" value="P-loop containing nucleotide triphosphate hydrolases"/>
    <property type="match status" value="1"/>
</dbReference>
<keyword evidence="4 6" id="KW-0067">ATP-binding</keyword>
<dbReference type="PROSITE" id="PS00211">
    <property type="entry name" value="ABC_TRANSPORTER_1"/>
    <property type="match status" value="1"/>
</dbReference>
<reference evidence="6" key="1">
    <citation type="submission" date="2020-10" db="EMBL/GenBank/DDBJ databases">
        <authorList>
            <person name="Gilroy R."/>
        </authorList>
    </citation>
    <scope>NUCLEOTIDE SEQUENCE</scope>
    <source>
        <strain evidence="6">517</strain>
    </source>
</reference>
<organism evidence="6 7">
    <name type="scientific">Candidatus Stercoripulliclostridium pullicola</name>
    <dbReference type="NCBI Taxonomy" id="2840953"/>
    <lineage>
        <taxon>Bacteria</taxon>
        <taxon>Bacillati</taxon>
        <taxon>Bacillota</taxon>
        <taxon>Clostridia</taxon>
        <taxon>Eubacteriales</taxon>
        <taxon>Candidatus Stercoripulliclostridium</taxon>
    </lineage>
</organism>
<dbReference type="PROSITE" id="PS50893">
    <property type="entry name" value="ABC_TRANSPORTER_2"/>
    <property type="match status" value="1"/>
</dbReference>
<protein>
    <submittedName>
        <fullName evidence="6">ATP-binding cassette domain-containing protein</fullName>
    </submittedName>
</protein>
<feature type="domain" description="ABC transporter" evidence="5">
    <location>
        <begin position="5"/>
        <end position="235"/>
    </location>
</feature>
<dbReference type="InterPro" id="IPR017871">
    <property type="entry name" value="ABC_transporter-like_CS"/>
</dbReference>
<dbReference type="SUPFAM" id="SSF52540">
    <property type="entry name" value="P-loop containing nucleoside triphosphate hydrolases"/>
    <property type="match status" value="1"/>
</dbReference>
<evidence type="ECO:0000256" key="3">
    <source>
        <dbReference type="ARBA" id="ARBA00022741"/>
    </source>
</evidence>
<dbReference type="Proteomes" id="UP000727857">
    <property type="component" value="Unassembled WGS sequence"/>
</dbReference>
<evidence type="ECO:0000256" key="2">
    <source>
        <dbReference type="ARBA" id="ARBA00022448"/>
    </source>
</evidence>
<evidence type="ECO:0000313" key="7">
    <source>
        <dbReference type="Proteomes" id="UP000727857"/>
    </source>
</evidence>
<proteinExistence type="inferred from homology"/>
<comment type="similarity">
    <text evidence="1">Belongs to the ABC transporter superfamily.</text>
</comment>
<dbReference type="Pfam" id="PF00005">
    <property type="entry name" value="ABC_tran"/>
    <property type="match status" value="1"/>
</dbReference>